<dbReference type="InterPro" id="IPR032053">
    <property type="entry name" value="Ribosomal_mS34"/>
</dbReference>
<name>A0A1A9UJ34_GLOAU</name>
<reference evidence="1" key="1">
    <citation type="submission" date="2020-05" db="UniProtKB">
        <authorList>
            <consortium name="EnsemblMetazoa"/>
        </authorList>
    </citation>
    <scope>IDENTIFICATION</scope>
    <source>
        <strain evidence="1">TTRI</strain>
    </source>
</reference>
<dbReference type="STRING" id="7395.A0A1A9UJ34"/>
<dbReference type="GO" id="GO:0005739">
    <property type="term" value="C:mitochondrion"/>
    <property type="evidence" value="ECO:0007669"/>
    <property type="project" value="InterPro"/>
</dbReference>
<dbReference type="GO" id="GO:0003735">
    <property type="term" value="F:structural constituent of ribosome"/>
    <property type="evidence" value="ECO:0007669"/>
    <property type="project" value="InterPro"/>
</dbReference>
<dbReference type="PANTHER" id="PTHR28589:SF1">
    <property type="entry name" value="SMALL RIBOSOMAL SUBUNIT PROTEIN MS34"/>
    <property type="match status" value="1"/>
</dbReference>
<protein>
    <submittedName>
        <fullName evidence="1">Uncharacterized protein</fullName>
    </submittedName>
</protein>
<evidence type="ECO:0000313" key="1">
    <source>
        <dbReference type="EnsemblMetazoa" id="GAUT006518-PA"/>
    </source>
</evidence>
<dbReference type="Proteomes" id="UP000078200">
    <property type="component" value="Unassembled WGS sequence"/>
</dbReference>
<organism evidence="1 2">
    <name type="scientific">Glossina austeni</name>
    <name type="common">Savannah tsetse fly</name>
    <dbReference type="NCBI Taxonomy" id="7395"/>
    <lineage>
        <taxon>Eukaryota</taxon>
        <taxon>Metazoa</taxon>
        <taxon>Ecdysozoa</taxon>
        <taxon>Arthropoda</taxon>
        <taxon>Hexapoda</taxon>
        <taxon>Insecta</taxon>
        <taxon>Pterygota</taxon>
        <taxon>Neoptera</taxon>
        <taxon>Endopterygota</taxon>
        <taxon>Diptera</taxon>
        <taxon>Brachycera</taxon>
        <taxon>Muscomorpha</taxon>
        <taxon>Hippoboscoidea</taxon>
        <taxon>Glossinidae</taxon>
        <taxon>Glossina</taxon>
    </lineage>
</organism>
<dbReference type="Pfam" id="PF16053">
    <property type="entry name" value="MRP-S34"/>
    <property type="match status" value="1"/>
</dbReference>
<accession>A0A1A9UJ34</accession>
<dbReference type="EnsemblMetazoa" id="GAUT006518-RA">
    <property type="protein sequence ID" value="GAUT006518-PA"/>
    <property type="gene ID" value="GAUT006518"/>
</dbReference>
<evidence type="ECO:0000313" key="2">
    <source>
        <dbReference type="Proteomes" id="UP000078200"/>
    </source>
</evidence>
<proteinExistence type="predicted"/>
<sequence length="190" mass="21836">MAGNGIKYIGRTTDFKGKTLWEIVGDLKDYGIGRLIIRNMFQRYPEPCYLRVLKVETVDDEKAPGMARKVKVTVQKTWRGVTLPKAIEIYSTSYKADYELVDKEDEHKYLSNTKKVEERILDNKVEFPPLLREFIEEETGQKNPMMKVHFKPKANKFVRLAKDGETPHIKLTVGLGEPSPVALKLYDGCL</sequence>
<dbReference type="PANTHER" id="PTHR28589">
    <property type="entry name" value="28S RIBOSOMAL PROTEIN S34, MITOCHONDRIAL"/>
    <property type="match status" value="1"/>
</dbReference>
<dbReference type="AlphaFoldDB" id="A0A1A9UJ34"/>
<keyword evidence="2" id="KW-1185">Reference proteome</keyword>
<dbReference type="VEuPathDB" id="VectorBase:GAUT006518"/>